<comment type="similarity">
    <text evidence="1">Belongs to the sigma-70 factor family. ECF subfamily.</text>
</comment>
<organism evidence="8 9">
    <name type="scientific">Nannocystis exedens</name>
    <dbReference type="NCBI Taxonomy" id="54"/>
    <lineage>
        <taxon>Bacteria</taxon>
        <taxon>Pseudomonadati</taxon>
        <taxon>Myxococcota</taxon>
        <taxon>Polyangia</taxon>
        <taxon>Nannocystales</taxon>
        <taxon>Nannocystaceae</taxon>
        <taxon>Nannocystis</taxon>
    </lineage>
</organism>
<evidence type="ECO:0000259" key="7">
    <source>
        <dbReference type="Pfam" id="PF08281"/>
    </source>
</evidence>
<gene>
    <name evidence="8" type="ORF">SAMN02745121_02869</name>
</gene>
<evidence type="ECO:0000256" key="1">
    <source>
        <dbReference type="ARBA" id="ARBA00010641"/>
    </source>
</evidence>
<protein>
    <submittedName>
        <fullName evidence="8">RNA polymerase sigma-70 factor, ECF subfamily</fullName>
    </submittedName>
</protein>
<dbReference type="InterPro" id="IPR013325">
    <property type="entry name" value="RNA_pol_sigma_r2"/>
</dbReference>
<dbReference type="GO" id="GO:0016987">
    <property type="term" value="F:sigma factor activity"/>
    <property type="evidence" value="ECO:0007669"/>
    <property type="project" value="UniProtKB-KW"/>
</dbReference>
<keyword evidence="2" id="KW-0805">Transcription regulation</keyword>
<evidence type="ECO:0000313" key="9">
    <source>
        <dbReference type="Proteomes" id="UP000199400"/>
    </source>
</evidence>
<dbReference type="Proteomes" id="UP000199400">
    <property type="component" value="Unassembled WGS sequence"/>
</dbReference>
<dbReference type="EMBL" id="FOMX01000008">
    <property type="protein sequence ID" value="SFE06864.1"/>
    <property type="molecule type" value="Genomic_DNA"/>
</dbReference>
<dbReference type="RefSeq" id="WP_170136155.1">
    <property type="nucleotide sequence ID" value="NZ_FOMX01000008.1"/>
</dbReference>
<dbReference type="Pfam" id="PF04542">
    <property type="entry name" value="Sigma70_r2"/>
    <property type="match status" value="1"/>
</dbReference>
<keyword evidence="4" id="KW-0238">DNA-binding</keyword>
<dbReference type="InterPro" id="IPR039425">
    <property type="entry name" value="RNA_pol_sigma-70-like"/>
</dbReference>
<dbReference type="SUPFAM" id="SSF88946">
    <property type="entry name" value="Sigma2 domain of RNA polymerase sigma factors"/>
    <property type="match status" value="1"/>
</dbReference>
<reference evidence="9" key="1">
    <citation type="submission" date="2016-10" db="EMBL/GenBank/DDBJ databases">
        <authorList>
            <person name="Varghese N."/>
            <person name="Submissions S."/>
        </authorList>
    </citation>
    <scope>NUCLEOTIDE SEQUENCE [LARGE SCALE GENOMIC DNA]</scope>
    <source>
        <strain evidence="9">ATCC 25963</strain>
    </source>
</reference>
<dbReference type="PANTHER" id="PTHR43133:SF52">
    <property type="entry name" value="ECF RNA POLYMERASE SIGMA FACTOR SIGL"/>
    <property type="match status" value="1"/>
</dbReference>
<dbReference type="SUPFAM" id="SSF88659">
    <property type="entry name" value="Sigma3 and sigma4 domains of RNA polymerase sigma factors"/>
    <property type="match status" value="1"/>
</dbReference>
<dbReference type="InterPro" id="IPR036388">
    <property type="entry name" value="WH-like_DNA-bd_sf"/>
</dbReference>
<dbReference type="STRING" id="54.SAMN02745121_02869"/>
<evidence type="ECO:0000259" key="6">
    <source>
        <dbReference type="Pfam" id="PF04542"/>
    </source>
</evidence>
<dbReference type="Gene3D" id="1.10.1740.10">
    <property type="match status" value="1"/>
</dbReference>
<accession>A0A1I1XHH8</accession>
<dbReference type="InterPro" id="IPR007627">
    <property type="entry name" value="RNA_pol_sigma70_r2"/>
</dbReference>
<dbReference type="PANTHER" id="PTHR43133">
    <property type="entry name" value="RNA POLYMERASE ECF-TYPE SIGMA FACTO"/>
    <property type="match status" value="1"/>
</dbReference>
<dbReference type="AlphaFoldDB" id="A0A1I1XHH8"/>
<dbReference type="InterPro" id="IPR013249">
    <property type="entry name" value="RNA_pol_sigma70_r4_t2"/>
</dbReference>
<proteinExistence type="inferred from homology"/>
<dbReference type="GO" id="GO:0003677">
    <property type="term" value="F:DNA binding"/>
    <property type="evidence" value="ECO:0007669"/>
    <property type="project" value="UniProtKB-KW"/>
</dbReference>
<dbReference type="GO" id="GO:0006352">
    <property type="term" value="P:DNA-templated transcription initiation"/>
    <property type="evidence" value="ECO:0007669"/>
    <property type="project" value="InterPro"/>
</dbReference>
<keyword evidence="9" id="KW-1185">Reference proteome</keyword>
<name>A0A1I1XHH8_9BACT</name>
<evidence type="ECO:0000256" key="4">
    <source>
        <dbReference type="ARBA" id="ARBA00023125"/>
    </source>
</evidence>
<dbReference type="Gene3D" id="1.10.10.10">
    <property type="entry name" value="Winged helix-like DNA-binding domain superfamily/Winged helix DNA-binding domain"/>
    <property type="match status" value="1"/>
</dbReference>
<keyword evidence="5" id="KW-0804">Transcription</keyword>
<evidence type="ECO:0000256" key="3">
    <source>
        <dbReference type="ARBA" id="ARBA00023082"/>
    </source>
</evidence>
<sequence>MQLPWPLRDELHARRLARARDGDGEAFRALYRDLYPDVVRFVARRVPARADAEDLTARVFVAFVERLGDYDRERGSVRGWLLTFARNAVIDHLRRSRPAAAPELLDLLPSDAVGPEGGLLRREQLDQLAALVRELPADTRELLALRFADGLRHREIAELLGLQEAAVKQRVSRVLRDLRARLRPAASKKGAESALA</sequence>
<dbReference type="NCBIfam" id="TIGR02937">
    <property type="entry name" value="sigma70-ECF"/>
    <property type="match status" value="1"/>
</dbReference>
<keyword evidence="3" id="KW-0731">Sigma factor</keyword>
<feature type="domain" description="RNA polymerase sigma factor 70 region 4 type 2" evidence="7">
    <location>
        <begin position="126"/>
        <end position="178"/>
    </location>
</feature>
<dbReference type="InterPro" id="IPR014284">
    <property type="entry name" value="RNA_pol_sigma-70_dom"/>
</dbReference>
<evidence type="ECO:0000256" key="5">
    <source>
        <dbReference type="ARBA" id="ARBA00023163"/>
    </source>
</evidence>
<evidence type="ECO:0000313" key="8">
    <source>
        <dbReference type="EMBL" id="SFE06864.1"/>
    </source>
</evidence>
<evidence type="ECO:0000256" key="2">
    <source>
        <dbReference type="ARBA" id="ARBA00023015"/>
    </source>
</evidence>
<dbReference type="CDD" id="cd06171">
    <property type="entry name" value="Sigma70_r4"/>
    <property type="match status" value="1"/>
</dbReference>
<dbReference type="InterPro" id="IPR013324">
    <property type="entry name" value="RNA_pol_sigma_r3/r4-like"/>
</dbReference>
<dbReference type="Pfam" id="PF08281">
    <property type="entry name" value="Sigma70_r4_2"/>
    <property type="match status" value="1"/>
</dbReference>
<feature type="domain" description="RNA polymerase sigma-70 region 2" evidence="6">
    <location>
        <begin position="30"/>
        <end position="97"/>
    </location>
</feature>